<feature type="compositionally biased region" description="Basic and acidic residues" evidence="1">
    <location>
        <begin position="9"/>
        <end position="21"/>
    </location>
</feature>
<evidence type="ECO:0000256" key="1">
    <source>
        <dbReference type="SAM" id="MobiDB-lite"/>
    </source>
</evidence>
<feature type="transmembrane region" description="Helical" evidence="2">
    <location>
        <begin position="30"/>
        <end position="50"/>
    </location>
</feature>
<feature type="region of interest" description="Disordered" evidence="1">
    <location>
        <begin position="1"/>
        <end position="25"/>
    </location>
</feature>
<protein>
    <recommendedName>
        <fullName evidence="5">DoxX family membrane protein</fullName>
    </recommendedName>
</protein>
<keyword evidence="2" id="KW-0472">Membrane</keyword>
<feature type="transmembrane region" description="Helical" evidence="2">
    <location>
        <begin position="133"/>
        <end position="150"/>
    </location>
</feature>
<evidence type="ECO:0000313" key="3">
    <source>
        <dbReference type="EMBL" id="MFB9378764.1"/>
    </source>
</evidence>
<feature type="transmembrane region" description="Helical" evidence="2">
    <location>
        <begin position="95"/>
        <end position="113"/>
    </location>
</feature>
<sequence length="156" mass="17103">MDPQLRNPFADRPDPADRGSEPARPSRLRAVARVALGGALIFAGTTHLTVAREEFRAQVPPWVPLDVDDVVLLSGVAEIALGSALAFLPRHRRRVGVVAAAFFVAIFPGNIAQLTEHRDGFGLDTDTKRALRLLGQPLLVAWALWSTEALRRGRRR</sequence>
<dbReference type="Proteomes" id="UP001589748">
    <property type="component" value="Unassembled WGS sequence"/>
</dbReference>
<name>A0ABV5LXH8_9ACTN</name>
<dbReference type="PANTHER" id="PTHR36974">
    <property type="entry name" value="MEMBRANE PROTEIN-RELATED"/>
    <property type="match status" value="1"/>
</dbReference>
<accession>A0ABV5LXH8</accession>
<keyword evidence="2" id="KW-1133">Transmembrane helix</keyword>
<dbReference type="PANTHER" id="PTHR36974:SF1">
    <property type="entry name" value="DOXX FAMILY MEMBRANE PROTEIN"/>
    <property type="match status" value="1"/>
</dbReference>
<gene>
    <name evidence="3" type="ORF">ACFFVI_17520</name>
</gene>
<reference evidence="3 4" key="1">
    <citation type="submission" date="2024-09" db="EMBL/GenBank/DDBJ databases">
        <authorList>
            <person name="Sun Q."/>
            <person name="Mori K."/>
        </authorList>
    </citation>
    <scope>NUCLEOTIDE SEQUENCE [LARGE SCALE GENOMIC DNA]</scope>
    <source>
        <strain evidence="3 4">TISTR 1856</strain>
    </source>
</reference>
<evidence type="ECO:0008006" key="5">
    <source>
        <dbReference type="Google" id="ProtNLM"/>
    </source>
</evidence>
<proteinExistence type="predicted"/>
<feature type="transmembrane region" description="Helical" evidence="2">
    <location>
        <begin position="70"/>
        <end position="88"/>
    </location>
</feature>
<dbReference type="RefSeq" id="WP_380140306.1">
    <property type="nucleotide sequence ID" value="NZ_JBHLUI010000013.1"/>
</dbReference>
<keyword evidence="2" id="KW-0812">Transmembrane</keyword>
<keyword evidence="4" id="KW-1185">Reference proteome</keyword>
<evidence type="ECO:0000313" key="4">
    <source>
        <dbReference type="Proteomes" id="UP001589748"/>
    </source>
</evidence>
<comment type="caution">
    <text evidence="3">The sequence shown here is derived from an EMBL/GenBank/DDBJ whole genome shotgun (WGS) entry which is preliminary data.</text>
</comment>
<dbReference type="EMBL" id="JBHMDM010000011">
    <property type="protein sequence ID" value="MFB9378764.1"/>
    <property type="molecule type" value="Genomic_DNA"/>
</dbReference>
<organism evidence="3 4">
    <name type="scientific">Kineococcus gynurae</name>
    <dbReference type="NCBI Taxonomy" id="452979"/>
    <lineage>
        <taxon>Bacteria</taxon>
        <taxon>Bacillati</taxon>
        <taxon>Actinomycetota</taxon>
        <taxon>Actinomycetes</taxon>
        <taxon>Kineosporiales</taxon>
        <taxon>Kineosporiaceae</taxon>
        <taxon>Kineococcus</taxon>
    </lineage>
</organism>
<evidence type="ECO:0000256" key="2">
    <source>
        <dbReference type="SAM" id="Phobius"/>
    </source>
</evidence>